<sequence>MSNLESSQKFVTGFDYIFNKEEAHYVIFKDGSSSLFLKNFERY</sequence>
<evidence type="ECO:0000313" key="2">
    <source>
        <dbReference type="Proteomes" id="UP000055024"/>
    </source>
</evidence>
<dbReference type="AlphaFoldDB" id="A0A0V1GLJ5"/>
<organism evidence="1 2">
    <name type="scientific">Trichinella zimbabwensis</name>
    <dbReference type="NCBI Taxonomy" id="268475"/>
    <lineage>
        <taxon>Eukaryota</taxon>
        <taxon>Metazoa</taxon>
        <taxon>Ecdysozoa</taxon>
        <taxon>Nematoda</taxon>
        <taxon>Enoplea</taxon>
        <taxon>Dorylaimia</taxon>
        <taxon>Trichinellida</taxon>
        <taxon>Trichinellidae</taxon>
        <taxon>Trichinella</taxon>
    </lineage>
</organism>
<reference evidence="1 2" key="1">
    <citation type="submission" date="2015-01" db="EMBL/GenBank/DDBJ databases">
        <title>Evolution of Trichinella species and genotypes.</title>
        <authorList>
            <person name="Korhonen P.K."/>
            <person name="Edoardo P."/>
            <person name="Giuseppe L.R."/>
            <person name="Gasser R.B."/>
        </authorList>
    </citation>
    <scope>NUCLEOTIDE SEQUENCE [LARGE SCALE GENOMIC DNA]</scope>
    <source>
        <strain evidence="1">ISS1029</strain>
    </source>
</reference>
<name>A0A0V1GLJ5_9BILA</name>
<gene>
    <name evidence="1" type="ORF">T11_11163</name>
</gene>
<proteinExistence type="predicted"/>
<dbReference type="Proteomes" id="UP000055024">
    <property type="component" value="Unassembled WGS sequence"/>
</dbReference>
<accession>A0A0V1GLJ5</accession>
<protein>
    <submittedName>
        <fullName evidence="1">Uncharacterized protein</fullName>
    </submittedName>
</protein>
<keyword evidence="2" id="KW-1185">Reference proteome</keyword>
<dbReference type="EMBL" id="JYDP01001243">
    <property type="protein sequence ID" value="KRY98659.1"/>
    <property type="molecule type" value="Genomic_DNA"/>
</dbReference>
<comment type="caution">
    <text evidence="1">The sequence shown here is derived from an EMBL/GenBank/DDBJ whole genome shotgun (WGS) entry which is preliminary data.</text>
</comment>
<evidence type="ECO:0000313" key="1">
    <source>
        <dbReference type="EMBL" id="KRY98659.1"/>
    </source>
</evidence>